<dbReference type="Proteomes" id="UP000722459">
    <property type="component" value="Unassembled WGS sequence"/>
</dbReference>
<evidence type="ECO:0008006" key="3">
    <source>
        <dbReference type="Google" id="ProtNLM"/>
    </source>
</evidence>
<protein>
    <recommendedName>
        <fullName evidence="3">DUF5640 domain-containing protein</fullName>
    </recommendedName>
</protein>
<comment type="caution">
    <text evidence="1">The sequence shown here is derived from an EMBL/GenBank/DDBJ whole genome shotgun (WGS) entry which is preliminary data.</text>
</comment>
<organism evidence="1 2">
    <name type="scientific">Candidatus Iainarchaeum sp</name>
    <dbReference type="NCBI Taxonomy" id="3101447"/>
    <lineage>
        <taxon>Archaea</taxon>
        <taxon>Candidatus Iainarchaeota</taxon>
        <taxon>Candidatus Iainarchaeia</taxon>
        <taxon>Candidatus Iainarchaeales</taxon>
        <taxon>Candidatus Iainarchaeaceae</taxon>
        <taxon>Candidatus Iainarchaeum</taxon>
    </lineage>
</organism>
<name>A0A8T5GDD3_9ARCH</name>
<accession>A0A8T5GDD3</accession>
<dbReference type="EMBL" id="JABJNZ010000007">
    <property type="protein sequence ID" value="MBT4869975.1"/>
    <property type="molecule type" value="Genomic_DNA"/>
</dbReference>
<proteinExistence type="predicted"/>
<evidence type="ECO:0000313" key="1">
    <source>
        <dbReference type="EMBL" id="MBT4869975.1"/>
    </source>
</evidence>
<evidence type="ECO:0000313" key="2">
    <source>
        <dbReference type="Proteomes" id="UP000722459"/>
    </source>
</evidence>
<reference evidence="1" key="1">
    <citation type="journal article" date="2021" name="ISME J.">
        <title>Mercury methylation by metabolically versatile and cosmopolitan marine bacteria.</title>
        <authorList>
            <person name="Lin H."/>
            <person name="Ascher D.B."/>
            <person name="Myung Y."/>
            <person name="Lamborg C.H."/>
            <person name="Hallam S.J."/>
            <person name="Gionfriddo C.M."/>
            <person name="Holt K.E."/>
            <person name="Moreau J.W."/>
        </authorList>
    </citation>
    <scope>NUCLEOTIDE SEQUENCE</scope>
    <source>
        <strain evidence="1">SI075_bin30</strain>
    </source>
</reference>
<dbReference type="PROSITE" id="PS51257">
    <property type="entry name" value="PROKAR_LIPOPROTEIN"/>
    <property type="match status" value="1"/>
</dbReference>
<dbReference type="AlphaFoldDB" id="A0A8T5GDD3"/>
<sequence length="115" mass="12649">MKKIILIACLAVLFLFIGCMNYTPLTDEQMSFAGEWVSSDAQYLKIHANGSGGYEGYLPNSFGSLEINGGTVDITSDKISITFASFGREFVITKPPFEEDGKMKMVLDGITFTKK</sequence>
<gene>
    <name evidence="1" type="ORF">HON47_00170</name>
</gene>